<dbReference type="Gene3D" id="3.90.1580.10">
    <property type="entry name" value="paralog of FGE (formylglycine-generating enzyme)"/>
    <property type="match status" value="2"/>
</dbReference>
<dbReference type="EMBL" id="SSHJ02000001">
    <property type="protein sequence ID" value="MFN0253960.1"/>
    <property type="molecule type" value="Genomic_DNA"/>
</dbReference>
<dbReference type="NCBIfam" id="TIGR03440">
    <property type="entry name" value="egtB_TIGR03440"/>
    <property type="match status" value="1"/>
</dbReference>
<dbReference type="PANTHER" id="PTHR23150">
    <property type="entry name" value="SULFATASE MODIFYING FACTOR 1, 2"/>
    <property type="match status" value="1"/>
</dbReference>
<dbReference type="RefSeq" id="WP_138721151.1">
    <property type="nucleotide sequence ID" value="NZ_SSHJ02000001.1"/>
</dbReference>
<feature type="domain" description="Sulfatase-modifying factor enzyme-like" evidence="1">
    <location>
        <begin position="185"/>
        <end position="320"/>
    </location>
</feature>
<protein>
    <submittedName>
        <fullName evidence="2">Ergothioneine biosynthesis protein EgtB</fullName>
    </submittedName>
</protein>
<organism evidence="2 3">
    <name type="scientific">Pedobacter ureilyticus</name>
    <dbReference type="NCBI Taxonomy" id="1393051"/>
    <lineage>
        <taxon>Bacteria</taxon>
        <taxon>Pseudomonadati</taxon>
        <taxon>Bacteroidota</taxon>
        <taxon>Sphingobacteriia</taxon>
        <taxon>Sphingobacteriales</taxon>
        <taxon>Sphingobacteriaceae</taxon>
        <taxon>Pedobacter</taxon>
    </lineage>
</organism>
<evidence type="ECO:0000259" key="1">
    <source>
        <dbReference type="Pfam" id="PF03781"/>
    </source>
</evidence>
<keyword evidence="3" id="KW-1185">Reference proteome</keyword>
<evidence type="ECO:0000313" key="3">
    <source>
        <dbReference type="Proteomes" id="UP001517247"/>
    </source>
</evidence>
<dbReference type="InterPro" id="IPR016187">
    <property type="entry name" value="CTDL_fold"/>
</dbReference>
<dbReference type="Pfam" id="PF03781">
    <property type="entry name" value="FGE-sulfatase"/>
    <property type="match status" value="1"/>
</dbReference>
<dbReference type="InterPro" id="IPR005532">
    <property type="entry name" value="SUMF_dom"/>
</dbReference>
<gene>
    <name evidence="2" type="primary">egtB</name>
    <name evidence="2" type="ORF">E6A44_000140</name>
</gene>
<evidence type="ECO:0000313" key="2">
    <source>
        <dbReference type="EMBL" id="MFN0253960.1"/>
    </source>
</evidence>
<dbReference type="InterPro" id="IPR051043">
    <property type="entry name" value="Sulfatase_Mod_Factor_Kinase"/>
</dbReference>
<proteinExistence type="predicted"/>
<reference evidence="2 3" key="1">
    <citation type="submission" date="2024-12" db="EMBL/GenBank/DDBJ databases">
        <authorList>
            <person name="Hu S."/>
        </authorList>
    </citation>
    <scope>NUCLEOTIDE SEQUENCE [LARGE SCALE GENOMIC DNA]</scope>
    <source>
        <strain evidence="2 3">THG-T11</strain>
    </source>
</reference>
<comment type="caution">
    <text evidence="2">The sequence shown here is derived from an EMBL/GenBank/DDBJ whole genome shotgun (WGS) entry which is preliminary data.</text>
</comment>
<accession>A0ABW9J1E3</accession>
<name>A0ABW9J1E3_9SPHI</name>
<sequence length="398" mass="46649">MDSKLTTPIALEDATELLKRKYELVRKHTEAICKPLAIEDYVVQPVADVSPPKWHLGHSTWFFENFVLQPYFKNYQVFDPHYNFVFNSYYESVGARVIRTDRGNLSRPSVADIYRYREYVDHHMSLLFDSGTITSKLLPLLELGLNHEQQHQELLYTDIKYILSHNPLFPAYTEAKIFEDRAYQTAQMLHFPEGVYEIGFQGEGFCFDNELGRHKVFLHDFQIAETPVTNAEYLEFIEAGGYNDFLFWHSEGWDWVKQQKAYAPLYWHWIDGRWMNYTLAGLTTIAMDEAVCHINFYEASAYAAWKEMRLPTEAEWEIAAPHLDWGQRWEWTESAYLPYPGFKKAAGAIGEYNGKFMVNQMVLRGSSVATPIGHARQTYRNFFHPKHQWQFSGLRLAK</sequence>
<dbReference type="PANTHER" id="PTHR23150:SF36">
    <property type="entry name" value="HERCYNINE OXYGENASE"/>
    <property type="match status" value="1"/>
</dbReference>
<dbReference type="InterPro" id="IPR017806">
    <property type="entry name" value="EgtB"/>
</dbReference>
<dbReference type="SUPFAM" id="SSF56436">
    <property type="entry name" value="C-type lectin-like"/>
    <property type="match status" value="1"/>
</dbReference>
<dbReference type="InterPro" id="IPR042095">
    <property type="entry name" value="SUMF_sf"/>
</dbReference>
<dbReference type="Proteomes" id="UP001517247">
    <property type="component" value="Unassembled WGS sequence"/>
</dbReference>